<dbReference type="EMBL" id="BMXA01000006">
    <property type="protein sequence ID" value="GHA17679.1"/>
    <property type="molecule type" value="Genomic_DNA"/>
</dbReference>
<gene>
    <name evidence="2" type="ORF">GCM10008090_29230</name>
</gene>
<comment type="caution">
    <text evidence="2">The sequence shown here is derived from an EMBL/GenBank/DDBJ whole genome shotgun (WGS) entry which is preliminary data.</text>
</comment>
<dbReference type="Gene3D" id="3.90.660.10">
    <property type="match status" value="1"/>
</dbReference>
<evidence type="ECO:0000313" key="3">
    <source>
        <dbReference type="Proteomes" id="UP000614811"/>
    </source>
</evidence>
<evidence type="ECO:0000259" key="1">
    <source>
        <dbReference type="Pfam" id="PF01593"/>
    </source>
</evidence>
<dbReference type="Pfam" id="PF13450">
    <property type="entry name" value="NAD_binding_8"/>
    <property type="match status" value="1"/>
</dbReference>
<reference evidence="2" key="2">
    <citation type="submission" date="2020-09" db="EMBL/GenBank/DDBJ databases">
        <authorList>
            <person name="Sun Q."/>
            <person name="Kim S."/>
        </authorList>
    </citation>
    <scope>NUCLEOTIDE SEQUENCE</scope>
    <source>
        <strain evidence="2">KCTC 12711</strain>
    </source>
</reference>
<keyword evidence="3" id="KW-1185">Reference proteome</keyword>
<dbReference type="InterPro" id="IPR036188">
    <property type="entry name" value="FAD/NAD-bd_sf"/>
</dbReference>
<accession>A0A918VRU4</accession>
<reference evidence="2" key="1">
    <citation type="journal article" date="2014" name="Int. J. Syst. Evol. Microbiol.">
        <title>Complete genome sequence of Corynebacterium casei LMG S-19264T (=DSM 44701T), isolated from a smear-ripened cheese.</title>
        <authorList>
            <consortium name="US DOE Joint Genome Institute (JGI-PGF)"/>
            <person name="Walter F."/>
            <person name="Albersmeier A."/>
            <person name="Kalinowski J."/>
            <person name="Ruckert C."/>
        </authorList>
    </citation>
    <scope>NUCLEOTIDE SEQUENCE</scope>
    <source>
        <strain evidence="2">KCTC 12711</strain>
    </source>
</reference>
<evidence type="ECO:0000313" key="2">
    <source>
        <dbReference type="EMBL" id="GHA17679.1"/>
    </source>
</evidence>
<sequence length="332" mass="37233">MTRVAIIGAGMTGLTAAHHLKQHTEVRLFEKSRGLGGRMATRRTDNASFDHGTQYFVAKSPEFNAFLREPLYAGAIALWRARFQEIDGQTGDTLSERPWDEAFPHYVGTPGMNSLAKYLARDMAIQRSTRVAQLERVNDRYWNLHSDQGEHLGQFDWVVLSCPPEQTATLLPSSCGFKSALPNIELLPCFSVMLAFSEPVALNFDAALIRHADISWVAQNNSKPERGTTQSIIIQSSNEWANRHLEKDINGIKQHLIREAERILNTDLSRATHSDIHRWRYANTVIQREHKGDVFIDTTLKLGAAGDWCGNARVESAYLHGKQLADAVTNAL</sequence>
<dbReference type="InterPro" id="IPR002937">
    <property type="entry name" value="Amino_oxidase"/>
</dbReference>
<dbReference type="RefSeq" id="WP_189402448.1">
    <property type="nucleotide sequence ID" value="NZ_BMXA01000006.1"/>
</dbReference>
<dbReference type="PANTHER" id="PTHR16128">
    <property type="entry name" value="FAD/NAD(P)-BINDING OXIDOREDUCTASE FAMILY PROTEIN"/>
    <property type="match status" value="1"/>
</dbReference>
<proteinExistence type="predicted"/>
<dbReference type="AlphaFoldDB" id="A0A918VRU4"/>
<organism evidence="2 3">
    <name type="scientific">Arenicella chitinivorans</name>
    <dbReference type="NCBI Taxonomy" id="1329800"/>
    <lineage>
        <taxon>Bacteria</taxon>
        <taxon>Pseudomonadati</taxon>
        <taxon>Pseudomonadota</taxon>
        <taxon>Gammaproteobacteria</taxon>
        <taxon>Arenicellales</taxon>
        <taxon>Arenicellaceae</taxon>
        <taxon>Arenicella</taxon>
    </lineage>
</organism>
<feature type="domain" description="Amine oxidase" evidence="1">
    <location>
        <begin position="105"/>
        <end position="328"/>
    </location>
</feature>
<dbReference type="Gene3D" id="3.50.50.60">
    <property type="entry name" value="FAD/NAD(P)-binding domain"/>
    <property type="match status" value="1"/>
</dbReference>
<name>A0A918VRU4_9GAMM</name>
<dbReference type="PANTHER" id="PTHR16128:SF5">
    <property type="entry name" value="FAD_NAD(P)-BINDING OXIDOREDUCTASE FAMILY PROTEIN"/>
    <property type="match status" value="1"/>
</dbReference>
<protein>
    <recommendedName>
        <fullName evidence="1">Amine oxidase domain-containing protein</fullName>
    </recommendedName>
</protein>
<dbReference type="GO" id="GO:0016491">
    <property type="term" value="F:oxidoreductase activity"/>
    <property type="evidence" value="ECO:0007669"/>
    <property type="project" value="InterPro"/>
</dbReference>
<dbReference type="Proteomes" id="UP000614811">
    <property type="component" value="Unassembled WGS sequence"/>
</dbReference>
<dbReference type="SUPFAM" id="SSF51905">
    <property type="entry name" value="FAD/NAD(P)-binding domain"/>
    <property type="match status" value="1"/>
</dbReference>
<dbReference type="Pfam" id="PF01593">
    <property type="entry name" value="Amino_oxidase"/>
    <property type="match status" value="1"/>
</dbReference>